<dbReference type="EMBL" id="CAJVQC010051712">
    <property type="protein sequence ID" value="CAG8790708.1"/>
    <property type="molecule type" value="Genomic_DNA"/>
</dbReference>
<evidence type="ECO:0000313" key="2">
    <source>
        <dbReference type="Proteomes" id="UP000789920"/>
    </source>
</evidence>
<protein>
    <submittedName>
        <fullName evidence="1">29096_t:CDS:1</fullName>
    </submittedName>
</protein>
<organism evidence="1 2">
    <name type="scientific">Racocetra persica</name>
    <dbReference type="NCBI Taxonomy" id="160502"/>
    <lineage>
        <taxon>Eukaryota</taxon>
        <taxon>Fungi</taxon>
        <taxon>Fungi incertae sedis</taxon>
        <taxon>Mucoromycota</taxon>
        <taxon>Glomeromycotina</taxon>
        <taxon>Glomeromycetes</taxon>
        <taxon>Diversisporales</taxon>
        <taxon>Gigasporaceae</taxon>
        <taxon>Racocetra</taxon>
    </lineage>
</organism>
<gene>
    <name evidence="1" type="ORF">RPERSI_LOCUS19103</name>
</gene>
<accession>A0ACA9RFE8</accession>
<sequence length="43" mass="4896">QSLLTHFAFCYWVKKKNSNWTQIAPTGSLAGRQVTWVETGRSP</sequence>
<feature type="non-terminal residue" evidence="1">
    <location>
        <position position="43"/>
    </location>
</feature>
<reference evidence="1" key="1">
    <citation type="submission" date="2021-06" db="EMBL/GenBank/DDBJ databases">
        <authorList>
            <person name="Kallberg Y."/>
            <person name="Tangrot J."/>
            <person name="Rosling A."/>
        </authorList>
    </citation>
    <scope>NUCLEOTIDE SEQUENCE</scope>
    <source>
        <strain evidence="1">MA461A</strain>
    </source>
</reference>
<feature type="non-terminal residue" evidence="1">
    <location>
        <position position="1"/>
    </location>
</feature>
<evidence type="ECO:0000313" key="1">
    <source>
        <dbReference type="EMBL" id="CAG8790708.1"/>
    </source>
</evidence>
<proteinExistence type="predicted"/>
<keyword evidence="2" id="KW-1185">Reference proteome</keyword>
<dbReference type="Proteomes" id="UP000789920">
    <property type="component" value="Unassembled WGS sequence"/>
</dbReference>
<name>A0ACA9RFE8_9GLOM</name>
<comment type="caution">
    <text evidence="1">The sequence shown here is derived from an EMBL/GenBank/DDBJ whole genome shotgun (WGS) entry which is preliminary data.</text>
</comment>